<gene>
    <name evidence="2" type="ORF">MsAm2_12170</name>
</gene>
<dbReference type="RefSeq" id="WP_338097399.1">
    <property type="nucleotide sequence ID" value="NZ_CP131061.1"/>
</dbReference>
<evidence type="ECO:0000313" key="3">
    <source>
        <dbReference type="Proteomes" id="UP001304970"/>
    </source>
</evidence>
<evidence type="ECO:0000256" key="1">
    <source>
        <dbReference type="SAM" id="Phobius"/>
    </source>
</evidence>
<protein>
    <submittedName>
        <fullName evidence="2">Uncharacterized protein</fullName>
    </submittedName>
</protein>
<sequence>MPKMRVQGKKVKVPLLYWAIFLSTKIIIVILAILFALKEFTHILDPYFAKIILLLLI</sequence>
<keyword evidence="3" id="KW-1185">Reference proteome</keyword>
<proteinExistence type="predicted"/>
<reference evidence="2 3" key="1">
    <citation type="submission" date="2023-07" db="EMBL/GenBank/DDBJ databases">
        <title>Closed genome sequence of Methanosarcinaceae archaeon Am2.</title>
        <authorList>
            <person name="Poehlein A."/>
            <person name="Protasov E."/>
            <person name="Platt K."/>
            <person name="Reeh H."/>
            <person name="Daniel R."/>
            <person name="Brune A."/>
        </authorList>
    </citation>
    <scope>NUCLEOTIDE SEQUENCE [LARGE SCALE GENOMIC DNA]</scope>
    <source>
        <strain evidence="2 3">Am2</strain>
    </source>
</reference>
<keyword evidence="1" id="KW-1133">Transmembrane helix</keyword>
<keyword evidence="1" id="KW-0812">Transmembrane</keyword>
<organism evidence="2 3">
    <name type="scientific">Methanolapillus ohkumae</name>
    <dbReference type="NCBI Taxonomy" id="3028298"/>
    <lineage>
        <taxon>Archaea</taxon>
        <taxon>Methanobacteriati</taxon>
        <taxon>Methanobacteriota</taxon>
        <taxon>Stenosarchaea group</taxon>
        <taxon>Methanomicrobia</taxon>
        <taxon>Methanosarcinales</taxon>
        <taxon>Methanosarcinaceae</taxon>
        <taxon>Methanolapillus</taxon>
    </lineage>
</organism>
<dbReference type="Proteomes" id="UP001304970">
    <property type="component" value="Chromosome"/>
</dbReference>
<feature type="transmembrane region" description="Helical" evidence="1">
    <location>
        <begin position="15"/>
        <end position="37"/>
    </location>
</feature>
<dbReference type="AlphaFoldDB" id="A0AA96VFH1"/>
<keyword evidence="1" id="KW-0472">Membrane</keyword>
<name>A0AA96VFH1_9EURY</name>
<dbReference type="EMBL" id="CP131061">
    <property type="protein sequence ID" value="WNY27421.1"/>
    <property type="molecule type" value="Genomic_DNA"/>
</dbReference>
<dbReference type="GeneID" id="89228644"/>
<accession>A0AA96VFH1</accession>
<evidence type="ECO:0000313" key="2">
    <source>
        <dbReference type="EMBL" id="WNY27421.1"/>
    </source>
</evidence>